<dbReference type="InterPro" id="IPR019734">
    <property type="entry name" value="TPR_rpt"/>
</dbReference>
<dbReference type="GO" id="GO:0006493">
    <property type="term" value="P:protein O-linked glycosylation"/>
    <property type="evidence" value="ECO:0007669"/>
    <property type="project" value="InterPro"/>
</dbReference>
<dbReference type="EC" id="2.4.1.255" evidence="3"/>
<feature type="repeat" description="TPR" evidence="11">
    <location>
        <begin position="147"/>
        <end position="180"/>
    </location>
</feature>
<accession>A0A8C2HYR5</accession>
<feature type="repeat" description="TPR" evidence="11">
    <location>
        <begin position="351"/>
        <end position="384"/>
    </location>
</feature>
<feature type="repeat" description="TPR" evidence="11">
    <location>
        <begin position="283"/>
        <end position="316"/>
    </location>
</feature>
<dbReference type="Pfam" id="PF00515">
    <property type="entry name" value="TPR_1"/>
    <property type="match status" value="2"/>
</dbReference>
<feature type="repeat" description="TPR" evidence="11">
    <location>
        <begin position="113"/>
        <end position="146"/>
    </location>
</feature>
<sequence>AQSSISQTVECTRLAELAHREYQSGDFEAAERHCMQLWRQEPDNTGVLLLLSSIHFQCRRLDRSAHFSTLAIKQNPMLAEAYSNLGNVYKERGQLQEAIDHYRHALRLKPDFIDGYINLAAALVAAGDMEGAVQAYVSALQYNPDLYCVRSDLGNLLKALGRLEEAKACYLKAIETQPNFAVAWSNLGCVFNAQGEIWLAIHHFEKAVTLDPNFLDAYINLGNVLKEARIFDRAVAGYLRALSLSPNHAVVHGNLACVYYEQGLIDLAIDTYRRAIELQPHFPDAYCNLANALKEKGNVSEAEECYNTALRLCPTHADSLNNLANIKREQGNIEEAVQLYRKALEVFPEFAAAHSNLASVLQQQGKLQEALMHYKEAIRISPTFADAYSNMGNTLKEMQDVQGALQCYTRAIQINPAFADAHSNLASIHKDSGNIPEAIASYRTALKLKPDFPDAYCNLAHCLQVCGVIMLRIFTQDHFALFCCILALGFGVKINALHKPAYEHPKDLKASGGRLRVGYISSDFGNHPTSHLMQSIPGMHNSEKFEVFCYALSPDDSTNFRVKVMAEAHHFIDLSQIPCNGKAADRIHQDGVHILVNMNGYTKGARNELFALRPAPIQAMWLGYPGTSGAPFMDYIITDKETSPFEVAEQYSEKMAYMPNTFFIGDHANMFPHLKKKAVIDFKSNGHIFDNRIVLNGIDLKAFLESLPDIKIVKMECDGQESTDSNGALSMPVIPMNTAAEAIINMINQGQIQVTINGFTVSNGLATTQVRPIINNKAATGEEVPRTIVVTTRSQYGLPEDSIVYCNFNQLYKIDPPTLQMWANILKRVPNSVLWLLRFPAVGEPNIQQYAQNLGLPASRIIFSPVAPKEEHVRRGQLADVCLDTPLCNGHTTGMDVLWAGTPMVTMPGETLASRVAASQLTCLGCPELIAPSRQEYEDVAVKLGTDMEFLKKVRARVWKQRICSPLFNTKQYTMDLERLYLQMWEHYAAGGKPDHLVKMQSLESSESA</sequence>
<feature type="repeat" description="TPR" evidence="11">
    <location>
        <begin position="215"/>
        <end position="248"/>
    </location>
</feature>
<dbReference type="Gene3D" id="3.30.720.150">
    <property type="match status" value="1"/>
</dbReference>
<dbReference type="FunFam" id="3.40.50.2000:FF:000012">
    <property type="entry name" value="UDP-N-acetylglucosamine--peptide N-acetylglucosaminyltransferase 110 kDa subunit"/>
    <property type="match status" value="1"/>
</dbReference>
<evidence type="ECO:0000256" key="9">
    <source>
        <dbReference type="ARBA" id="ARBA00029769"/>
    </source>
</evidence>
<dbReference type="InterPro" id="IPR011990">
    <property type="entry name" value="TPR-like_helical_dom_sf"/>
</dbReference>
<dbReference type="Proteomes" id="UP000694701">
    <property type="component" value="Unplaced"/>
</dbReference>
<dbReference type="PROSITE" id="PS50293">
    <property type="entry name" value="TPR_REGION"/>
    <property type="match status" value="5"/>
</dbReference>
<reference evidence="13" key="1">
    <citation type="submission" date="2025-08" db="UniProtKB">
        <authorList>
            <consortium name="Ensembl"/>
        </authorList>
    </citation>
    <scope>IDENTIFICATION</scope>
</reference>
<dbReference type="UniPathway" id="UPA00378"/>
<proteinExistence type="inferred from homology"/>
<dbReference type="Gene3D" id="1.25.40.10">
    <property type="entry name" value="Tetratricopeptide repeat domain"/>
    <property type="match status" value="2"/>
</dbReference>
<evidence type="ECO:0000256" key="7">
    <source>
        <dbReference type="ARBA" id="ARBA00022737"/>
    </source>
</evidence>
<dbReference type="Pfam" id="PF13844">
    <property type="entry name" value="Glyco_transf_41"/>
    <property type="match status" value="1"/>
</dbReference>
<name>A0A8C2HYR5_CYPCA</name>
<dbReference type="GO" id="GO:0097363">
    <property type="term" value="F:protein O-acetylglucosaminyltransferase activity"/>
    <property type="evidence" value="ECO:0007669"/>
    <property type="project" value="UniProtKB-EC"/>
</dbReference>
<dbReference type="SMART" id="SM00028">
    <property type="entry name" value="TPR"/>
    <property type="match status" value="12"/>
</dbReference>
<dbReference type="Pfam" id="PF13424">
    <property type="entry name" value="TPR_12"/>
    <property type="match status" value="1"/>
</dbReference>
<keyword evidence="8 11" id="KW-0802">TPR repeat</keyword>
<organism evidence="13 14">
    <name type="scientific">Cyprinus carpio</name>
    <name type="common">Common carp</name>
    <dbReference type="NCBI Taxonomy" id="7962"/>
    <lineage>
        <taxon>Eukaryota</taxon>
        <taxon>Metazoa</taxon>
        <taxon>Chordata</taxon>
        <taxon>Craniata</taxon>
        <taxon>Vertebrata</taxon>
        <taxon>Euteleostomi</taxon>
        <taxon>Actinopterygii</taxon>
        <taxon>Neopterygii</taxon>
        <taxon>Teleostei</taxon>
        <taxon>Ostariophysi</taxon>
        <taxon>Cypriniformes</taxon>
        <taxon>Cyprinidae</taxon>
        <taxon>Cyprininae</taxon>
        <taxon>Cyprinus</taxon>
    </lineage>
</organism>
<dbReference type="SUPFAM" id="SSF48452">
    <property type="entry name" value="TPR-like"/>
    <property type="match status" value="2"/>
</dbReference>
<protein>
    <recommendedName>
        <fullName evidence="4">UDP-N-acetylglucosamine--peptide N-acetylglucosaminyltransferase 110 kDa subunit</fullName>
        <ecNumber evidence="3">2.4.1.255</ecNumber>
    </recommendedName>
    <alternativeName>
        <fullName evidence="9">O-GlcNAc transferase subunit p110</fullName>
    </alternativeName>
    <alternativeName>
        <fullName evidence="10">O-linked N-acetylglucosamine transferase 110 kDa subunit</fullName>
    </alternativeName>
</protein>
<evidence type="ECO:0000256" key="8">
    <source>
        <dbReference type="ARBA" id="ARBA00022803"/>
    </source>
</evidence>
<dbReference type="FunFam" id="3.30.720.150:FF:000001">
    <property type="entry name" value="UDP-N-acetylglucosamine--peptide N-acetylglucosaminyltransferase 110 kDa subunit"/>
    <property type="match status" value="1"/>
</dbReference>
<keyword evidence="7" id="KW-0677">Repeat</keyword>
<evidence type="ECO:0000256" key="6">
    <source>
        <dbReference type="ARBA" id="ARBA00022679"/>
    </source>
</evidence>
<evidence type="ECO:0000256" key="5">
    <source>
        <dbReference type="ARBA" id="ARBA00022676"/>
    </source>
</evidence>
<dbReference type="Ensembl" id="ENSCCRT00020078835.1">
    <property type="protein sequence ID" value="ENSCCRP00020071783.1"/>
    <property type="gene ID" value="ENSCCRG00020033314.1"/>
</dbReference>
<comment type="similarity">
    <text evidence="2">Belongs to the glycosyltransferase 41 family. O-GlcNAc transferase subfamily.</text>
</comment>
<evidence type="ECO:0000256" key="2">
    <source>
        <dbReference type="ARBA" id="ARBA00005386"/>
    </source>
</evidence>
<feature type="repeat" description="TPR" evidence="11">
    <location>
        <begin position="249"/>
        <end position="282"/>
    </location>
</feature>
<dbReference type="PANTHER" id="PTHR44366">
    <property type="entry name" value="UDP-N-ACETYLGLUCOSAMINE--PEPTIDE N-ACETYLGLUCOSAMINYLTRANSFERASE 110 KDA SUBUNIT"/>
    <property type="match status" value="1"/>
</dbReference>
<dbReference type="Gene3D" id="3.40.50.2000">
    <property type="entry name" value="Glycogen Phosphorylase B"/>
    <property type="match status" value="1"/>
</dbReference>
<dbReference type="FunFam" id="3.40.50.11380:FF:000001">
    <property type="entry name" value="UDP-N-acetylglucosamine--peptide N-acetylglucosaminyltransferase 110 kDa subunit"/>
    <property type="match status" value="1"/>
</dbReference>
<evidence type="ECO:0000259" key="12">
    <source>
        <dbReference type="Pfam" id="PF13844"/>
    </source>
</evidence>
<evidence type="ECO:0000256" key="4">
    <source>
        <dbReference type="ARBA" id="ARBA00015782"/>
    </source>
</evidence>
<dbReference type="InterPro" id="IPR037919">
    <property type="entry name" value="OGT"/>
</dbReference>
<evidence type="ECO:0000256" key="10">
    <source>
        <dbReference type="ARBA" id="ARBA00031470"/>
    </source>
</evidence>
<dbReference type="Pfam" id="PF13414">
    <property type="entry name" value="TPR_11"/>
    <property type="match status" value="3"/>
</dbReference>
<dbReference type="InterPro" id="IPR029489">
    <property type="entry name" value="OGT/SEC/SPY_C"/>
</dbReference>
<evidence type="ECO:0000256" key="3">
    <source>
        <dbReference type="ARBA" id="ARBA00011970"/>
    </source>
</evidence>
<keyword evidence="6" id="KW-0808">Transferase</keyword>
<keyword evidence="5" id="KW-0328">Glycosyltransferase</keyword>
<evidence type="ECO:0000256" key="11">
    <source>
        <dbReference type="PROSITE-ProRule" id="PRU00339"/>
    </source>
</evidence>
<feature type="repeat" description="TPR" evidence="11">
    <location>
        <begin position="419"/>
        <end position="452"/>
    </location>
</feature>
<dbReference type="Pfam" id="PF13181">
    <property type="entry name" value="TPR_8"/>
    <property type="match status" value="1"/>
</dbReference>
<dbReference type="FunFam" id="1.25.40.10:FF:000019">
    <property type="entry name" value="UDP-N-acetylglucosamine--peptide N-acetylglucosaminyltransferase 110 kDa subunit"/>
    <property type="match status" value="1"/>
</dbReference>
<dbReference type="Gene3D" id="3.40.50.11380">
    <property type="match status" value="1"/>
</dbReference>
<evidence type="ECO:0000256" key="1">
    <source>
        <dbReference type="ARBA" id="ARBA00004922"/>
    </source>
</evidence>
<feature type="repeat" description="TPR" evidence="11">
    <location>
        <begin position="385"/>
        <end position="418"/>
    </location>
</feature>
<dbReference type="PANTHER" id="PTHR44366:SF1">
    <property type="entry name" value="UDP-N-ACETYLGLUCOSAMINE--PEPTIDE N-ACETYLGLUCOSAMINYLTRANSFERASE 110 KDA SUBUNIT"/>
    <property type="match status" value="1"/>
</dbReference>
<feature type="repeat" description="TPR" evidence="11">
    <location>
        <begin position="317"/>
        <end position="350"/>
    </location>
</feature>
<dbReference type="AlphaFoldDB" id="A0A8C2HYR5"/>
<comment type="pathway">
    <text evidence="1">Protein modification; protein glycosylation.</text>
</comment>
<evidence type="ECO:0000313" key="14">
    <source>
        <dbReference type="Proteomes" id="UP000694701"/>
    </source>
</evidence>
<dbReference type="PROSITE" id="PS50005">
    <property type="entry name" value="TPR"/>
    <property type="match status" value="11"/>
</dbReference>
<feature type="repeat" description="TPR" evidence="11">
    <location>
        <begin position="181"/>
        <end position="214"/>
    </location>
</feature>
<feature type="domain" description="O-GlcNAc transferase C-terminal" evidence="12">
    <location>
        <begin position="493"/>
        <end position="977"/>
    </location>
</feature>
<evidence type="ECO:0000313" key="13">
    <source>
        <dbReference type="Ensembl" id="ENSCCRP00020071783.1"/>
    </source>
</evidence>
<feature type="repeat" description="TPR" evidence="11">
    <location>
        <begin position="79"/>
        <end position="112"/>
    </location>
</feature>